<dbReference type="InterPro" id="IPR029062">
    <property type="entry name" value="Class_I_gatase-like"/>
</dbReference>
<dbReference type="EMBL" id="JMTB01000075">
    <property type="protein sequence ID" value="KFC06914.1"/>
    <property type="molecule type" value="Genomic_DNA"/>
</dbReference>
<feature type="domain" description="DJ-1/PfpI" evidence="1">
    <location>
        <begin position="2"/>
        <end position="164"/>
    </location>
</feature>
<comment type="caution">
    <text evidence="2">The sequence shown here is derived from an EMBL/GenBank/DDBJ whole genome shotgun (WGS) entry which is preliminary data.</text>
</comment>
<dbReference type="InterPro" id="IPR050325">
    <property type="entry name" value="Prot/Nucl_acid_deglycase"/>
</dbReference>
<dbReference type="InterPro" id="IPR006287">
    <property type="entry name" value="DJ-1"/>
</dbReference>
<dbReference type="CDD" id="cd03135">
    <property type="entry name" value="GATase1_DJ-1"/>
    <property type="match status" value="1"/>
</dbReference>
<dbReference type="NCBIfam" id="TIGR01383">
    <property type="entry name" value="not_thiJ"/>
    <property type="match status" value="1"/>
</dbReference>
<dbReference type="Gene3D" id="3.40.50.880">
    <property type="match status" value="1"/>
</dbReference>
<keyword evidence="3" id="KW-1185">Reference proteome</keyword>
<dbReference type="FunFam" id="3.40.50.880:FF:000048">
    <property type="entry name" value="DJ-1 family protein"/>
    <property type="match status" value="1"/>
</dbReference>
<name>A0A085A9L9_9ENTR</name>
<sequence length="187" mass="20338">MKTVAVLLAPGFEEGEAIVTIDILRRLNIQVETLSCGDTRDVISYHTIPVMADDTLLACFDKTYDAVVLPGGPQGSVFLGNSDNVVAFVRRHDELGKRICPICSAAARVLAANGLLKGRRYTCSGDLWQQVTDGVYVDADVVEDGNLLSGRGLGRVFDFALTLAARLEGDEMPAREHAGHIYYPWII</sequence>
<dbReference type="PANTHER" id="PTHR48094">
    <property type="entry name" value="PROTEIN/NUCLEIC ACID DEGLYCASE DJ-1-RELATED"/>
    <property type="match status" value="1"/>
</dbReference>
<gene>
    <name evidence="2" type="ORF">GTGU_02239</name>
</gene>
<evidence type="ECO:0000259" key="1">
    <source>
        <dbReference type="Pfam" id="PF01965"/>
    </source>
</evidence>
<dbReference type="Pfam" id="PF01965">
    <property type="entry name" value="DJ-1_PfpI"/>
    <property type="match status" value="1"/>
</dbReference>
<proteinExistence type="predicted"/>
<dbReference type="InterPro" id="IPR002818">
    <property type="entry name" value="DJ-1/PfpI"/>
</dbReference>
<dbReference type="AlphaFoldDB" id="A0A085A9L9"/>
<accession>A0A085A9L9</accession>
<dbReference type="SUPFAM" id="SSF52317">
    <property type="entry name" value="Class I glutamine amidotransferase-like"/>
    <property type="match status" value="1"/>
</dbReference>
<dbReference type="OrthoDB" id="9792284at2"/>
<protein>
    <submittedName>
        <fullName evidence="2">DJ-1/YajL/PfpI superfamily protein</fullName>
    </submittedName>
</protein>
<dbReference type="Proteomes" id="UP000028630">
    <property type="component" value="Unassembled WGS sequence"/>
</dbReference>
<dbReference type="GO" id="GO:0005737">
    <property type="term" value="C:cytoplasm"/>
    <property type="evidence" value="ECO:0007669"/>
    <property type="project" value="TreeGrafter"/>
</dbReference>
<dbReference type="eggNOG" id="COG0693">
    <property type="taxonomic scope" value="Bacteria"/>
</dbReference>
<dbReference type="RefSeq" id="WP_038156733.1">
    <property type="nucleotide sequence ID" value="NZ_JMTB01000075.1"/>
</dbReference>
<dbReference type="PANTHER" id="PTHR48094:SF12">
    <property type="entry name" value="PARKINSON DISEASE PROTEIN 7 HOMOLOG"/>
    <property type="match status" value="1"/>
</dbReference>
<organism evidence="2 3">
    <name type="scientific">Trabulsiella guamensis ATCC 49490</name>
    <dbReference type="NCBI Taxonomy" id="1005994"/>
    <lineage>
        <taxon>Bacteria</taxon>
        <taxon>Pseudomonadati</taxon>
        <taxon>Pseudomonadota</taxon>
        <taxon>Gammaproteobacteria</taxon>
        <taxon>Enterobacterales</taxon>
        <taxon>Enterobacteriaceae</taxon>
        <taxon>Trabulsiella</taxon>
    </lineage>
</organism>
<reference evidence="3" key="1">
    <citation type="submission" date="2014-05" db="EMBL/GenBank/DDBJ databases">
        <title>ATOL: Assembling a taxonomically balanced genome-scale reconstruction of the evolutionary history of the Enterobacteriaceae.</title>
        <authorList>
            <person name="Plunkett G. III"/>
            <person name="Neeno-Eckwall E.C."/>
            <person name="Glasner J.D."/>
            <person name="Perna N.T."/>
        </authorList>
    </citation>
    <scope>NUCLEOTIDE SEQUENCE [LARGE SCALE GENOMIC DNA]</scope>
    <source>
        <strain evidence="3">ATCC 49490</strain>
    </source>
</reference>
<evidence type="ECO:0000313" key="2">
    <source>
        <dbReference type="EMBL" id="KFC06914.1"/>
    </source>
</evidence>
<evidence type="ECO:0000313" key="3">
    <source>
        <dbReference type="Proteomes" id="UP000028630"/>
    </source>
</evidence>